<evidence type="ECO:0000313" key="1">
    <source>
        <dbReference type="EMBL" id="ETL30299.1"/>
    </source>
</evidence>
<accession>W2I7S2</accession>
<dbReference type="AlphaFoldDB" id="W2I7S2"/>
<sequence length="40" mass="4786">MRVLLLLTDDHVVIDHCRDNMMKAEMWKQIQSQGFLRLSI</sequence>
<dbReference type="Proteomes" id="UP000053864">
    <property type="component" value="Unassembled WGS sequence"/>
</dbReference>
<organism evidence="1">
    <name type="scientific">Phytophthora nicotianae</name>
    <name type="common">Potato buckeye rot agent</name>
    <name type="synonym">Phytophthora parasitica</name>
    <dbReference type="NCBI Taxonomy" id="4792"/>
    <lineage>
        <taxon>Eukaryota</taxon>
        <taxon>Sar</taxon>
        <taxon>Stramenopiles</taxon>
        <taxon>Oomycota</taxon>
        <taxon>Peronosporomycetes</taxon>
        <taxon>Peronosporales</taxon>
        <taxon>Peronosporaceae</taxon>
        <taxon>Phytophthora</taxon>
    </lineage>
</organism>
<name>W2I7S2_PHYNI</name>
<proteinExistence type="predicted"/>
<dbReference type="EMBL" id="KI675307">
    <property type="protein sequence ID" value="ETL30299.1"/>
    <property type="molecule type" value="Genomic_DNA"/>
</dbReference>
<reference evidence="1" key="1">
    <citation type="submission" date="2013-11" db="EMBL/GenBank/DDBJ databases">
        <title>The Genome Sequence of Phytophthora parasitica CJ05E6.</title>
        <authorList>
            <consortium name="The Broad Institute Genomics Platform"/>
            <person name="Russ C."/>
            <person name="Tyler B."/>
            <person name="Panabieres F."/>
            <person name="Shan W."/>
            <person name="Tripathy S."/>
            <person name="Grunwald N."/>
            <person name="Machado M."/>
            <person name="Johnson C.S."/>
            <person name="Arredondo F."/>
            <person name="Hong C."/>
            <person name="Coffey M."/>
            <person name="Young S.K."/>
            <person name="Zeng Q."/>
            <person name="Gargeya S."/>
            <person name="Fitzgerald M."/>
            <person name="Abouelleil A."/>
            <person name="Alvarado L."/>
            <person name="Chapman S.B."/>
            <person name="Gainer-Dewar J."/>
            <person name="Goldberg J."/>
            <person name="Griggs A."/>
            <person name="Gujja S."/>
            <person name="Hansen M."/>
            <person name="Howarth C."/>
            <person name="Imamovic A."/>
            <person name="Ireland A."/>
            <person name="Larimer J."/>
            <person name="McCowan C."/>
            <person name="Murphy C."/>
            <person name="Pearson M."/>
            <person name="Poon T.W."/>
            <person name="Priest M."/>
            <person name="Roberts A."/>
            <person name="Saif S."/>
            <person name="Shea T."/>
            <person name="Sykes S."/>
            <person name="Wortman J."/>
            <person name="Nusbaum C."/>
            <person name="Birren B."/>
        </authorList>
    </citation>
    <scope>NUCLEOTIDE SEQUENCE [LARGE SCALE GENOMIC DNA]</scope>
    <source>
        <strain evidence="1">CJ05E6</strain>
    </source>
</reference>
<protein>
    <submittedName>
        <fullName evidence="1">Uncharacterized protein</fullName>
    </submittedName>
</protein>
<gene>
    <name evidence="1" type="ORF">L916_16705</name>
</gene>